<gene>
    <name evidence="1" type="ORF">PHMEG_00020384</name>
</gene>
<dbReference type="STRING" id="4795.A0A225VP15"/>
<evidence type="ECO:0000313" key="2">
    <source>
        <dbReference type="Proteomes" id="UP000198211"/>
    </source>
</evidence>
<dbReference type="PANTHER" id="PTHR46586:SF3">
    <property type="entry name" value="ANKYRIN REPEAT-CONTAINING PROTEIN"/>
    <property type="match status" value="1"/>
</dbReference>
<dbReference type="InterPro" id="IPR052050">
    <property type="entry name" value="SecEffector_AnkRepeat"/>
</dbReference>
<dbReference type="Pfam" id="PF12796">
    <property type="entry name" value="Ank_2"/>
    <property type="match status" value="2"/>
</dbReference>
<dbReference type="AlphaFoldDB" id="A0A225VP15"/>
<evidence type="ECO:0008006" key="3">
    <source>
        <dbReference type="Google" id="ProtNLM"/>
    </source>
</evidence>
<dbReference type="SMART" id="SM00248">
    <property type="entry name" value="ANK"/>
    <property type="match status" value="4"/>
</dbReference>
<dbReference type="PANTHER" id="PTHR46586">
    <property type="entry name" value="ANKYRIN REPEAT-CONTAINING PROTEIN"/>
    <property type="match status" value="1"/>
</dbReference>
<dbReference type="SUPFAM" id="SSF48403">
    <property type="entry name" value="Ankyrin repeat"/>
    <property type="match status" value="1"/>
</dbReference>
<protein>
    <recommendedName>
        <fullName evidence="3">Ankyrin repeat-containing domain</fullName>
    </recommendedName>
</protein>
<sequence>MTEAAVVAAAEGRLDVLQWLFQNHHTRVHWGGAEWCESVSGGHTDVMEWLRRHVTVHSEVAPQLMLDAARAGDLLLVQALHKNYELPLSNALIEAQKRGRWGVVKWILKSGGVEDPKVDMDIIAADSDIDFLQWVYTQGFGRPTSRALEFAAFNGRLNILEWLHVGPAKLELSCSVLKEAARGGKLDVVKWLLDRHCPSTSAAMEAAAENGYLQIMQLLYANSEAVCTSRALDRAASNGHLEVVKWLDAIDRSLYCPAAMNRAAEFGHLDIVKWLHANRAEGCSTEALDCACHFGHLEVVRWLKANRTEGFGKLAMDLAASCGHLDVVKWLQQDLHNSCSTWAMDSAARQGHLHVVKWLHSNRTEGSTAEAMSDAAANGHLDIVRWLQHHRSEGCYATALNRSISGGHLNVAMFLHCERGLKCSIRGTVTLRLRLEMVQWLLTTCSDELDQGVKFQVARRDWHFNDWMRSQGMQIVNQDDSNVVWKWSSRNVVNRNGT</sequence>
<comment type="caution">
    <text evidence="1">The sequence shown here is derived from an EMBL/GenBank/DDBJ whole genome shotgun (WGS) entry which is preliminary data.</text>
</comment>
<accession>A0A225VP15</accession>
<dbReference type="EMBL" id="NBNE01003613">
    <property type="protein sequence ID" value="OWZ07246.1"/>
    <property type="molecule type" value="Genomic_DNA"/>
</dbReference>
<dbReference type="OrthoDB" id="543798at2759"/>
<dbReference type="Proteomes" id="UP000198211">
    <property type="component" value="Unassembled WGS sequence"/>
</dbReference>
<organism evidence="1 2">
    <name type="scientific">Phytophthora megakarya</name>
    <dbReference type="NCBI Taxonomy" id="4795"/>
    <lineage>
        <taxon>Eukaryota</taxon>
        <taxon>Sar</taxon>
        <taxon>Stramenopiles</taxon>
        <taxon>Oomycota</taxon>
        <taxon>Peronosporomycetes</taxon>
        <taxon>Peronosporales</taxon>
        <taxon>Peronosporaceae</taxon>
        <taxon>Phytophthora</taxon>
    </lineage>
</organism>
<reference evidence="2" key="1">
    <citation type="submission" date="2017-03" db="EMBL/GenBank/DDBJ databases">
        <title>Phytopthora megakarya and P. palmivora, two closely related causual agents of cacao black pod achieved similar genome size and gene model numbers by different mechanisms.</title>
        <authorList>
            <person name="Ali S."/>
            <person name="Shao J."/>
            <person name="Larry D.J."/>
            <person name="Kronmiller B."/>
            <person name="Shen D."/>
            <person name="Strem M.D."/>
            <person name="Melnick R.L."/>
            <person name="Guiltinan M.J."/>
            <person name="Tyler B.M."/>
            <person name="Meinhardt L.W."/>
            <person name="Bailey B.A."/>
        </authorList>
    </citation>
    <scope>NUCLEOTIDE SEQUENCE [LARGE SCALE GENOMIC DNA]</scope>
    <source>
        <strain evidence="2">zdho120</strain>
    </source>
</reference>
<dbReference type="InterPro" id="IPR002110">
    <property type="entry name" value="Ankyrin_rpt"/>
</dbReference>
<keyword evidence="2" id="KW-1185">Reference proteome</keyword>
<evidence type="ECO:0000313" key="1">
    <source>
        <dbReference type="EMBL" id="OWZ07246.1"/>
    </source>
</evidence>
<dbReference type="InterPro" id="IPR036770">
    <property type="entry name" value="Ankyrin_rpt-contain_sf"/>
</dbReference>
<name>A0A225VP15_9STRA</name>
<dbReference type="Gene3D" id="1.25.40.20">
    <property type="entry name" value="Ankyrin repeat-containing domain"/>
    <property type="match status" value="4"/>
</dbReference>
<proteinExistence type="predicted"/>